<dbReference type="Gene3D" id="3.40.50.2300">
    <property type="match status" value="1"/>
</dbReference>
<dbReference type="PANTHER" id="PTHR43428:SF1">
    <property type="entry name" value="ARSENATE REDUCTASE"/>
    <property type="match status" value="1"/>
</dbReference>
<accession>A0A382IJY4</accession>
<dbReference type="CDD" id="cd16345">
    <property type="entry name" value="LMWP_ArsC"/>
    <property type="match status" value="1"/>
</dbReference>
<dbReference type="EMBL" id="UINC01067877">
    <property type="protein sequence ID" value="SVB99980.1"/>
    <property type="molecule type" value="Genomic_DNA"/>
</dbReference>
<protein>
    <recommendedName>
        <fullName evidence="2">Phosphotyrosine protein phosphatase I domain-containing protein</fullName>
    </recommendedName>
</protein>
<evidence type="ECO:0000256" key="1">
    <source>
        <dbReference type="ARBA" id="ARBA00022849"/>
    </source>
</evidence>
<reference evidence="3" key="1">
    <citation type="submission" date="2018-05" db="EMBL/GenBank/DDBJ databases">
        <authorList>
            <person name="Lanie J.A."/>
            <person name="Ng W.-L."/>
            <person name="Kazmierczak K.M."/>
            <person name="Andrzejewski T.M."/>
            <person name="Davidsen T.M."/>
            <person name="Wayne K.J."/>
            <person name="Tettelin H."/>
            <person name="Glass J.I."/>
            <person name="Rusch D."/>
            <person name="Podicherti R."/>
            <person name="Tsui H.-C.T."/>
            <person name="Winkler M.E."/>
        </authorList>
    </citation>
    <scope>NUCLEOTIDE SEQUENCE</scope>
</reference>
<sequence length="186" mass="20838">MVFFPEKASLQTKSYHPNQIDQMSDKWNVLILCTGNSSRSIMAEAILRHHGRDRFNAFSAGSKPTGIVNPLSLELLKKLDYDTDNLRSNSWDEFAGEDAPEIHFVITVCDSAAGETCPVWPGKPITAHWGIDDPAAKEGSISVRMQAFQEAFAQLYRRIELFLNLPIDSLEKLVLQKKLDEIGESS</sequence>
<dbReference type="PANTHER" id="PTHR43428">
    <property type="entry name" value="ARSENATE REDUCTASE"/>
    <property type="match status" value="1"/>
</dbReference>
<dbReference type="AlphaFoldDB" id="A0A382IJY4"/>
<dbReference type="SUPFAM" id="SSF52788">
    <property type="entry name" value="Phosphotyrosine protein phosphatases I"/>
    <property type="match status" value="1"/>
</dbReference>
<evidence type="ECO:0000259" key="2">
    <source>
        <dbReference type="SMART" id="SM00226"/>
    </source>
</evidence>
<dbReference type="InterPro" id="IPR036196">
    <property type="entry name" value="Ptyr_pPase_sf"/>
</dbReference>
<dbReference type="SMART" id="SM00226">
    <property type="entry name" value="LMWPc"/>
    <property type="match status" value="1"/>
</dbReference>
<evidence type="ECO:0000313" key="3">
    <source>
        <dbReference type="EMBL" id="SVB99980.1"/>
    </source>
</evidence>
<organism evidence="3">
    <name type="scientific">marine metagenome</name>
    <dbReference type="NCBI Taxonomy" id="408172"/>
    <lineage>
        <taxon>unclassified sequences</taxon>
        <taxon>metagenomes</taxon>
        <taxon>ecological metagenomes</taxon>
    </lineage>
</organism>
<feature type="domain" description="Phosphotyrosine protein phosphatase I" evidence="2">
    <location>
        <begin position="27"/>
        <end position="165"/>
    </location>
</feature>
<keyword evidence="1" id="KW-0059">Arsenical resistance</keyword>
<gene>
    <name evidence="3" type="ORF">METZ01_LOCUS252834</name>
</gene>
<dbReference type="GO" id="GO:0046685">
    <property type="term" value="P:response to arsenic-containing substance"/>
    <property type="evidence" value="ECO:0007669"/>
    <property type="project" value="UniProtKB-KW"/>
</dbReference>
<proteinExistence type="predicted"/>
<dbReference type="InterPro" id="IPR023485">
    <property type="entry name" value="Ptyr_pPase"/>
</dbReference>
<dbReference type="Pfam" id="PF01451">
    <property type="entry name" value="LMWPc"/>
    <property type="match status" value="1"/>
</dbReference>
<name>A0A382IJY4_9ZZZZ</name>